<protein>
    <submittedName>
        <fullName evidence="1">18523_t:CDS:1</fullName>
    </submittedName>
</protein>
<comment type="caution">
    <text evidence="1">The sequence shown here is derived from an EMBL/GenBank/DDBJ whole genome shotgun (WGS) entry which is preliminary data.</text>
</comment>
<sequence length="53" mass="6077">LVLLEDRFEGNYAVVGMVKATKKRALVKKKRTQFDSIDDLIYVFHSHVVGIVE</sequence>
<dbReference type="EMBL" id="CAJVQC010003692">
    <property type="protein sequence ID" value="CAG8530910.1"/>
    <property type="molecule type" value="Genomic_DNA"/>
</dbReference>
<organism evidence="1 2">
    <name type="scientific">Racocetra persica</name>
    <dbReference type="NCBI Taxonomy" id="160502"/>
    <lineage>
        <taxon>Eukaryota</taxon>
        <taxon>Fungi</taxon>
        <taxon>Fungi incertae sedis</taxon>
        <taxon>Mucoromycota</taxon>
        <taxon>Glomeromycotina</taxon>
        <taxon>Glomeromycetes</taxon>
        <taxon>Diversisporales</taxon>
        <taxon>Gigasporaceae</taxon>
        <taxon>Racocetra</taxon>
    </lineage>
</organism>
<accession>A0ACA9LKJ4</accession>
<name>A0ACA9LKJ4_9GLOM</name>
<evidence type="ECO:0000313" key="1">
    <source>
        <dbReference type="EMBL" id="CAG8530910.1"/>
    </source>
</evidence>
<keyword evidence="2" id="KW-1185">Reference proteome</keyword>
<proteinExistence type="predicted"/>
<dbReference type="Proteomes" id="UP000789920">
    <property type="component" value="Unassembled WGS sequence"/>
</dbReference>
<gene>
    <name evidence="1" type="ORF">RPERSI_LOCUS3135</name>
</gene>
<feature type="non-terminal residue" evidence="1">
    <location>
        <position position="1"/>
    </location>
</feature>
<evidence type="ECO:0000313" key="2">
    <source>
        <dbReference type="Proteomes" id="UP000789920"/>
    </source>
</evidence>
<reference evidence="1" key="1">
    <citation type="submission" date="2021-06" db="EMBL/GenBank/DDBJ databases">
        <authorList>
            <person name="Kallberg Y."/>
            <person name="Tangrot J."/>
            <person name="Rosling A."/>
        </authorList>
    </citation>
    <scope>NUCLEOTIDE SEQUENCE</scope>
    <source>
        <strain evidence="1">MA461A</strain>
    </source>
</reference>